<accession>A0A172YCY5</accession>
<keyword evidence="1" id="KW-1133">Transmembrane helix</keyword>
<evidence type="ECO:0000313" key="2">
    <source>
        <dbReference type="EMBL" id="ANF57108.1"/>
    </source>
</evidence>
<dbReference type="AlphaFoldDB" id="A0A172YCY5"/>
<reference evidence="2 3" key="1">
    <citation type="submission" date="2016-04" db="EMBL/GenBank/DDBJ databases">
        <title>Complete Genome Sequence of Halotalea alkalilenta IHB B 13600.</title>
        <authorList>
            <person name="Swarnkar M.K."/>
            <person name="Sharma A."/>
            <person name="Kaushal K."/>
            <person name="Soni R."/>
            <person name="Rana S."/>
            <person name="Singh A.K."/>
            <person name="Gulati A."/>
        </authorList>
    </citation>
    <scope>NUCLEOTIDE SEQUENCE [LARGE SCALE GENOMIC DNA]</scope>
    <source>
        <strain evidence="2 3">IHB B 13600</strain>
    </source>
</reference>
<feature type="transmembrane region" description="Helical" evidence="1">
    <location>
        <begin position="56"/>
        <end position="82"/>
    </location>
</feature>
<protein>
    <recommendedName>
        <fullName evidence="4">DUF1449 domain-containing protein</fullName>
    </recommendedName>
</protein>
<keyword evidence="3" id="KW-1185">Reference proteome</keyword>
<evidence type="ECO:0000313" key="3">
    <source>
        <dbReference type="Proteomes" id="UP000077875"/>
    </source>
</evidence>
<proteinExistence type="predicted"/>
<keyword evidence="1" id="KW-0812">Transmembrane</keyword>
<name>A0A172YCY5_9GAMM</name>
<organism evidence="2 3">
    <name type="scientific">Halotalea alkalilenta</name>
    <dbReference type="NCBI Taxonomy" id="376489"/>
    <lineage>
        <taxon>Bacteria</taxon>
        <taxon>Pseudomonadati</taxon>
        <taxon>Pseudomonadota</taxon>
        <taxon>Gammaproteobacteria</taxon>
        <taxon>Oceanospirillales</taxon>
        <taxon>Halomonadaceae</taxon>
        <taxon>Halotalea</taxon>
    </lineage>
</organism>
<feature type="transmembrane region" description="Helical" evidence="1">
    <location>
        <begin position="94"/>
        <end position="114"/>
    </location>
</feature>
<gene>
    <name evidence="2" type="ORF">A5892_06215</name>
</gene>
<keyword evidence="1" id="KW-0472">Membrane</keyword>
<sequence>MDAFIDTLMTFPVVLFAILSAISLLYWALVATRLVKAELFDPISLKDRHLACVFRSLGLGGVPVSLSLSLVCIFATVISFAIEALVMRWFDLGMMGILVGIVEIWLVTTIAIQLTRPVVRMLRPLATRLGATRCRLGSRVEVVDQLGPDEYEVRPLDGTVGETLRVSAKSPVRFALGERLVLVKCLSEGRNGGDYRAVSESSFIDEQQLQHQRSHGGGAA</sequence>
<evidence type="ECO:0000256" key="1">
    <source>
        <dbReference type="SAM" id="Phobius"/>
    </source>
</evidence>
<dbReference type="Proteomes" id="UP000077875">
    <property type="component" value="Chromosome"/>
</dbReference>
<dbReference type="RefSeq" id="WP_064122066.1">
    <property type="nucleotide sequence ID" value="NZ_CP015243.1"/>
</dbReference>
<dbReference type="EMBL" id="CP015243">
    <property type="protein sequence ID" value="ANF57108.1"/>
    <property type="molecule type" value="Genomic_DNA"/>
</dbReference>
<dbReference type="KEGG" id="haa:A5892_06215"/>
<feature type="transmembrane region" description="Helical" evidence="1">
    <location>
        <begin position="12"/>
        <end position="35"/>
    </location>
</feature>
<evidence type="ECO:0008006" key="4">
    <source>
        <dbReference type="Google" id="ProtNLM"/>
    </source>
</evidence>